<dbReference type="Proteomes" id="UP000005019">
    <property type="component" value="Unassembled WGS sequence"/>
</dbReference>
<evidence type="ECO:0000313" key="2">
    <source>
        <dbReference type="Proteomes" id="UP000005019"/>
    </source>
</evidence>
<proteinExistence type="predicted"/>
<keyword evidence="2" id="KW-1185">Reference proteome</keyword>
<name>F5REZ7_METUF</name>
<dbReference type="AlphaFoldDB" id="F5REZ7"/>
<gene>
    <name evidence="1" type="ORF">METUNv1_02873</name>
</gene>
<comment type="caution">
    <text evidence="1">The sequence shown here is derived from an EMBL/GenBank/DDBJ whole genome shotgun (WGS) entry which is preliminary data.</text>
</comment>
<dbReference type="OrthoDB" id="5296858at2"/>
<accession>F5REZ7</accession>
<sequence length="88" mass="9675">MLSLRDCLDHSNLSELEVGVLADYTGLSPMLAATLAGAMLQSEGGADLMLRLLQDAEKQAAQRLNMDERARTRAAVERFRAVHKPDLH</sequence>
<dbReference type="EMBL" id="AFHG01000052">
    <property type="protein sequence ID" value="EGK71478.1"/>
    <property type="molecule type" value="Genomic_DNA"/>
</dbReference>
<reference evidence="1 2" key="1">
    <citation type="journal article" date="2011" name="J. Bacteriol.">
        <title>Genome sequence of Methyloversatilis universalis FAM5T, a methylotrophic representative of the order Rhodocyclales.</title>
        <authorList>
            <person name="Kittichotirat W."/>
            <person name="Good N.M."/>
            <person name="Hall R."/>
            <person name="Bringel F."/>
            <person name="Lajus A."/>
            <person name="Medigue C."/>
            <person name="Smalley N.E."/>
            <person name="Beck D."/>
            <person name="Bumgarner R."/>
            <person name="Vuilleumier S."/>
            <person name="Kalyuzhnaya M.G."/>
        </authorList>
    </citation>
    <scope>NUCLEOTIDE SEQUENCE [LARGE SCALE GENOMIC DNA]</scope>
    <source>
        <strain evidence="2">ATCC BAA-1314 / JCM 13912 / FAM5</strain>
    </source>
</reference>
<dbReference type="eggNOG" id="ENOG50330T4">
    <property type="taxonomic scope" value="Bacteria"/>
</dbReference>
<protein>
    <submittedName>
        <fullName evidence="1">Uncharacterized protein</fullName>
    </submittedName>
</protein>
<dbReference type="RefSeq" id="WP_008062886.1">
    <property type="nucleotide sequence ID" value="NZ_AFHG01000052.1"/>
</dbReference>
<organism evidence="1 2">
    <name type="scientific">Methyloversatilis universalis (strain ATCC BAA-1314 / DSM 25237 / JCM 13912 / CCUG 52030 / FAM5)</name>
    <dbReference type="NCBI Taxonomy" id="1000565"/>
    <lineage>
        <taxon>Bacteria</taxon>
        <taxon>Pseudomonadati</taxon>
        <taxon>Pseudomonadota</taxon>
        <taxon>Betaproteobacteria</taxon>
        <taxon>Nitrosomonadales</taxon>
        <taxon>Sterolibacteriaceae</taxon>
        <taxon>Methyloversatilis</taxon>
    </lineage>
</organism>
<evidence type="ECO:0000313" key="1">
    <source>
        <dbReference type="EMBL" id="EGK71478.1"/>
    </source>
</evidence>